<dbReference type="PANTHER" id="PTHR10559:SF18">
    <property type="entry name" value="TRANSCOBALAMIN II"/>
    <property type="match status" value="1"/>
</dbReference>
<evidence type="ECO:0000256" key="3">
    <source>
        <dbReference type="ARBA" id="ARBA00022426"/>
    </source>
</evidence>
<evidence type="ECO:0000313" key="9">
    <source>
        <dbReference type="Proteomes" id="UP001166093"/>
    </source>
</evidence>
<feature type="chain" id="PRO_5045638671" evidence="7">
    <location>
        <begin position="20"/>
        <end position="432"/>
    </location>
</feature>
<dbReference type="Gene3D" id="1.50.10.20">
    <property type="match status" value="1"/>
</dbReference>
<feature type="signal peptide" evidence="7">
    <location>
        <begin position="1"/>
        <end position="19"/>
    </location>
</feature>
<organism evidence="8 9">
    <name type="scientific">Polyodon spathula</name>
    <name type="common">North American paddlefish</name>
    <name type="synonym">Squalus spathula</name>
    <dbReference type="NCBI Taxonomy" id="7913"/>
    <lineage>
        <taxon>Eukaryota</taxon>
        <taxon>Metazoa</taxon>
        <taxon>Chordata</taxon>
        <taxon>Craniata</taxon>
        <taxon>Vertebrata</taxon>
        <taxon>Euteleostomi</taxon>
        <taxon>Actinopterygii</taxon>
        <taxon>Chondrostei</taxon>
        <taxon>Acipenseriformes</taxon>
        <taxon>Polyodontidae</taxon>
        <taxon>Polyodon</taxon>
    </lineage>
</organism>
<evidence type="ECO:0000256" key="7">
    <source>
        <dbReference type="SAM" id="SignalP"/>
    </source>
</evidence>
<dbReference type="PANTHER" id="PTHR10559">
    <property type="entry name" value="TRANSCOBALAMIN-1/GASTRIC INTRINSIC FACTOR"/>
    <property type="match status" value="1"/>
</dbReference>
<evidence type="ECO:0000256" key="2">
    <source>
        <dbReference type="ARBA" id="ARBA00006449"/>
    </source>
</evidence>
<evidence type="ECO:0000256" key="5">
    <source>
        <dbReference type="ARBA" id="ARBA00022729"/>
    </source>
</evidence>
<sequence length="432" mass="48062">MDSTFLALIVLGIFSIVSGKICEVSSGNTNLITSLNKKLLRSVQDESEQPNPSVYLGLRLSSTHSLSLEQEYLTKLQTTLVPSLNSSLSELKPQPVTGLLALYALTLQAACIDPSTATLNDKKVLQHLKLQLHHEKQHIASFKRPLTNYYQYSLGVLSLCVNGVRLNPHVIHKLTEAEKHGAFLHKDSASVDTQAMAGLAFQCLKDSAKFYDASLNKHVQHTLEALEAELVKAQDEKGLIGNVFSTPLAIQALMAMNSVATQCSTVMETLEAEMSLGTFHNPMAISQLLPVLHQKTYLDISKMDCTGEDDSLVLEPRPPAGDLTLEKVMVRVVVESSEPRHVIYRGRVRVPEGSSLHDALKEMQRQKPQEFSYETVDSLWGPYLTTVAGVMTQHKDRTYWQLIKFPDTPLIEGIADYKIQHGDTFILRKSKW</sequence>
<dbReference type="Pfam" id="PF01122">
    <property type="entry name" value="Cobalamin_bind"/>
    <property type="match status" value="1"/>
</dbReference>
<dbReference type="EMBL" id="JAAWVQ010036028">
    <property type="protein sequence ID" value="MBN3273961.1"/>
    <property type="molecule type" value="Genomic_DNA"/>
</dbReference>
<dbReference type="Gene3D" id="2.170.130.30">
    <property type="match status" value="1"/>
</dbReference>
<name>A0ABS2XI59_POLSP</name>
<proteinExistence type="inferred from homology"/>
<feature type="non-terminal residue" evidence="8">
    <location>
        <position position="432"/>
    </location>
</feature>
<feature type="non-terminal residue" evidence="8">
    <location>
        <position position="1"/>
    </location>
</feature>
<evidence type="ECO:0000313" key="8">
    <source>
        <dbReference type="EMBL" id="MBN3273961.1"/>
    </source>
</evidence>
<keyword evidence="4" id="KW-0964">Secreted</keyword>
<keyword evidence="5 7" id="KW-0732">Signal</keyword>
<dbReference type="InterPro" id="IPR002157">
    <property type="entry name" value="Cbl-bd_prot"/>
</dbReference>
<reference evidence="8" key="1">
    <citation type="journal article" date="2021" name="Cell">
        <title>Tracing the genetic footprints of vertebrate landing in non-teleost ray-finned fishes.</title>
        <authorList>
            <person name="Bi X."/>
            <person name="Wang K."/>
            <person name="Yang L."/>
            <person name="Pan H."/>
            <person name="Jiang H."/>
            <person name="Wei Q."/>
            <person name="Fang M."/>
            <person name="Yu H."/>
            <person name="Zhu C."/>
            <person name="Cai Y."/>
            <person name="He Y."/>
            <person name="Gan X."/>
            <person name="Zeng H."/>
            <person name="Yu D."/>
            <person name="Zhu Y."/>
            <person name="Jiang H."/>
            <person name="Qiu Q."/>
            <person name="Yang H."/>
            <person name="Zhang Y.E."/>
            <person name="Wang W."/>
            <person name="Zhu M."/>
            <person name="He S."/>
            <person name="Zhang G."/>
        </authorList>
    </citation>
    <scope>NUCLEOTIDE SEQUENCE</scope>
    <source>
        <strain evidence="8">Pddl_001</strain>
    </source>
</reference>
<evidence type="ECO:0000256" key="1">
    <source>
        <dbReference type="ARBA" id="ARBA00004613"/>
    </source>
</evidence>
<dbReference type="Proteomes" id="UP001166093">
    <property type="component" value="Unassembled WGS sequence"/>
</dbReference>
<comment type="caution">
    <text evidence="8">The sequence shown here is derived from an EMBL/GenBank/DDBJ whole genome shotgun (WGS) entry which is preliminary data.</text>
</comment>
<comment type="similarity">
    <text evidence="2">Belongs to the eukaryotic cobalamin transport proteins family.</text>
</comment>
<evidence type="ECO:0000256" key="6">
    <source>
        <dbReference type="ARBA" id="ARBA00023285"/>
    </source>
</evidence>
<evidence type="ECO:0000256" key="4">
    <source>
        <dbReference type="ARBA" id="ARBA00022525"/>
    </source>
</evidence>
<comment type="subcellular location">
    <subcellularLocation>
        <location evidence="1">Secreted</location>
    </subcellularLocation>
</comment>
<accession>A0ABS2XI59</accession>
<keyword evidence="9" id="KW-1185">Reference proteome</keyword>
<keyword evidence="3" id="KW-0813">Transport</keyword>
<protein>
    <submittedName>
        <fullName evidence="8">TCO2 protein</fullName>
    </submittedName>
</protein>
<gene>
    <name evidence="8" type="primary">Tcn2</name>
    <name evidence="8" type="ORF">GTO93_0017329</name>
</gene>
<keyword evidence="3" id="KW-0171">Cobalt transport</keyword>
<dbReference type="InterPro" id="IPR051588">
    <property type="entry name" value="Cobalamin_Transport"/>
</dbReference>
<keyword evidence="3" id="KW-0406">Ion transport</keyword>
<keyword evidence="6" id="KW-0170">Cobalt</keyword>